<dbReference type="Pfam" id="PF11258">
    <property type="entry name" value="DUF3048"/>
    <property type="match status" value="1"/>
</dbReference>
<evidence type="ECO:0000313" key="5">
    <source>
        <dbReference type="Proteomes" id="UP001596250"/>
    </source>
</evidence>
<dbReference type="InterPro" id="IPR035328">
    <property type="entry name" value="DUF3048_C"/>
</dbReference>
<dbReference type="EMBL" id="JBHSQV010000183">
    <property type="protein sequence ID" value="MFC5988674.1"/>
    <property type="molecule type" value="Genomic_DNA"/>
</dbReference>
<comment type="caution">
    <text evidence="4">The sequence shown here is derived from an EMBL/GenBank/DDBJ whole genome shotgun (WGS) entry which is preliminary data.</text>
</comment>
<evidence type="ECO:0000256" key="1">
    <source>
        <dbReference type="SAM" id="SignalP"/>
    </source>
</evidence>
<reference evidence="5" key="1">
    <citation type="journal article" date="2019" name="Int. J. Syst. Evol. Microbiol.">
        <title>The Global Catalogue of Microorganisms (GCM) 10K type strain sequencing project: providing services to taxonomists for standard genome sequencing and annotation.</title>
        <authorList>
            <consortium name="The Broad Institute Genomics Platform"/>
            <consortium name="The Broad Institute Genome Sequencing Center for Infectious Disease"/>
            <person name="Wu L."/>
            <person name="Ma J."/>
        </authorList>
    </citation>
    <scope>NUCLEOTIDE SEQUENCE [LARGE SCALE GENOMIC DNA]</scope>
    <source>
        <strain evidence="5">CCM 8749</strain>
    </source>
</reference>
<keyword evidence="5" id="KW-1185">Reference proteome</keyword>
<gene>
    <name evidence="4" type="ORF">ACFPXP_19900</name>
</gene>
<organism evidence="4 5">
    <name type="scientific">Marinicrinis lubricantis</name>
    <dbReference type="NCBI Taxonomy" id="2086470"/>
    <lineage>
        <taxon>Bacteria</taxon>
        <taxon>Bacillati</taxon>
        <taxon>Bacillota</taxon>
        <taxon>Bacilli</taxon>
        <taxon>Bacillales</taxon>
        <taxon>Paenibacillaceae</taxon>
    </lineage>
</organism>
<name>A0ABW1IUN9_9BACL</name>
<feature type="domain" description="DUF3048" evidence="2">
    <location>
        <begin position="57"/>
        <end position="198"/>
    </location>
</feature>
<feature type="signal peptide" evidence="1">
    <location>
        <begin position="1"/>
        <end position="24"/>
    </location>
</feature>
<accession>A0ABW1IUN9</accession>
<dbReference type="Proteomes" id="UP001596250">
    <property type="component" value="Unassembled WGS sequence"/>
</dbReference>
<evidence type="ECO:0000313" key="4">
    <source>
        <dbReference type="EMBL" id="MFC5988674.1"/>
    </source>
</evidence>
<keyword evidence="1" id="KW-0732">Signal</keyword>
<proteinExistence type="predicted"/>
<dbReference type="PROSITE" id="PS51257">
    <property type="entry name" value="PROKAR_LIPOPROTEIN"/>
    <property type="match status" value="1"/>
</dbReference>
<protein>
    <submittedName>
        <fullName evidence="4">DUF3048 domain-containing protein</fullName>
    </submittedName>
</protein>
<sequence>MKRFGKWTSMLALTAVLAAGCGNATTEVQNPQVEEKPPVEEPIQEEVPVVYPFTAPLTGLGTEDHLQQRPVSIMVENSPAARPQSGLQYADIVYEILAEGEITRFVAIYHSEDAEVIGPVRSIRPYFVEIGDGLDAVIVHAGWSQDAMNLLSARKLNHLDAVYGDHEYYWRSDERKAPHNLYTSLEKIAEGAEDRGFREVWEPVMPVFTEADDVIAGQAVAKVTMDYLQGYQVAYEYSDEDGLYYRIMAGEPHVDKETETPLSAMNVLICRAAHTVTDSAGRREVDIFGPGEGYLLQKGQMNEVTWEYRNGMIRAYDESGQEMPLVPGKTWIQVVPQSSNVEFESDLMDEPSPSGLNSELPL</sequence>
<dbReference type="Gene3D" id="3.50.90.10">
    <property type="entry name" value="YerB-like"/>
    <property type="match status" value="1"/>
</dbReference>
<feature type="chain" id="PRO_5046557406" evidence="1">
    <location>
        <begin position="25"/>
        <end position="362"/>
    </location>
</feature>
<dbReference type="InterPro" id="IPR023158">
    <property type="entry name" value="YerB-like_sf"/>
</dbReference>
<dbReference type="SUPFAM" id="SSF159774">
    <property type="entry name" value="YerB-like"/>
    <property type="match status" value="1"/>
</dbReference>
<dbReference type="InterPro" id="IPR021416">
    <property type="entry name" value="DUF3048_N"/>
</dbReference>
<evidence type="ECO:0000259" key="2">
    <source>
        <dbReference type="Pfam" id="PF11258"/>
    </source>
</evidence>
<feature type="domain" description="DUF3048" evidence="3">
    <location>
        <begin position="223"/>
        <end position="332"/>
    </location>
</feature>
<evidence type="ECO:0000259" key="3">
    <source>
        <dbReference type="Pfam" id="PF17479"/>
    </source>
</evidence>
<dbReference type="RefSeq" id="WP_379896150.1">
    <property type="nucleotide sequence ID" value="NZ_CBCSCT010000010.1"/>
</dbReference>
<dbReference type="Pfam" id="PF17479">
    <property type="entry name" value="DUF3048_C"/>
    <property type="match status" value="1"/>
</dbReference>